<dbReference type="SUPFAM" id="SSF103473">
    <property type="entry name" value="MFS general substrate transporter"/>
    <property type="match status" value="1"/>
</dbReference>
<feature type="transmembrane region" description="Helical" evidence="5">
    <location>
        <begin position="136"/>
        <end position="158"/>
    </location>
</feature>
<dbReference type="InterPro" id="IPR011701">
    <property type="entry name" value="MFS"/>
</dbReference>
<feature type="transmembrane region" description="Helical" evidence="5">
    <location>
        <begin position="305"/>
        <end position="327"/>
    </location>
</feature>
<evidence type="ECO:0000256" key="5">
    <source>
        <dbReference type="SAM" id="Phobius"/>
    </source>
</evidence>
<dbReference type="InterPro" id="IPR050327">
    <property type="entry name" value="Proton-linked_MCT"/>
</dbReference>
<feature type="transmembrane region" description="Helical" evidence="5">
    <location>
        <begin position="99"/>
        <end position="124"/>
    </location>
</feature>
<dbReference type="PANTHER" id="PTHR11360:SF308">
    <property type="entry name" value="BLL3089 PROTEIN"/>
    <property type="match status" value="1"/>
</dbReference>
<keyword evidence="3 5" id="KW-1133">Transmembrane helix</keyword>
<dbReference type="RefSeq" id="WP_184192661.1">
    <property type="nucleotide sequence ID" value="NZ_JACHGW010000001.1"/>
</dbReference>
<feature type="transmembrane region" description="Helical" evidence="5">
    <location>
        <begin position="215"/>
        <end position="236"/>
    </location>
</feature>
<feature type="transmembrane region" description="Helical" evidence="5">
    <location>
        <begin position="52"/>
        <end position="69"/>
    </location>
</feature>
<feature type="transmembrane region" description="Helical" evidence="5">
    <location>
        <begin position="164"/>
        <end position="186"/>
    </location>
</feature>
<dbReference type="PROSITE" id="PS50850">
    <property type="entry name" value="MFS"/>
    <property type="match status" value="1"/>
</dbReference>
<dbReference type="InterPro" id="IPR036259">
    <property type="entry name" value="MFS_trans_sf"/>
</dbReference>
<keyword evidence="8" id="KW-1185">Reference proteome</keyword>
<feature type="transmembrane region" description="Helical" evidence="5">
    <location>
        <begin position="339"/>
        <end position="358"/>
    </location>
</feature>
<dbReference type="AlphaFoldDB" id="A0A7W9SLV7"/>
<feature type="domain" description="Major facilitator superfamily (MFS) profile" evidence="6">
    <location>
        <begin position="1"/>
        <end position="394"/>
    </location>
</feature>
<accession>A0A7W9SLV7</accession>
<dbReference type="Pfam" id="PF07690">
    <property type="entry name" value="MFS_1"/>
    <property type="match status" value="1"/>
</dbReference>
<dbReference type="EMBL" id="JACHGW010000001">
    <property type="protein sequence ID" value="MBB6049041.1"/>
    <property type="molecule type" value="Genomic_DNA"/>
</dbReference>
<name>A0A7W9SLV7_ARMRO</name>
<dbReference type="GO" id="GO:0005886">
    <property type="term" value="C:plasma membrane"/>
    <property type="evidence" value="ECO:0007669"/>
    <property type="project" value="UniProtKB-SubCell"/>
</dbReference>
<evidence type="ECO:0000313" key="7">
    <source>
        <dbReference type="EMBL" id="MBB6049041.1"/>
    </source>
</evidence>
<protein>
    <submittedName>
        <fullName evidence="7">MFS family permease</fullName>
    </submittedName>
</protein>
<evidence type="ECO:0000313" key="8">
    <source>
        <dbReference type="Proteomes" id="UP000520814"/>
    </source>
</evidence>
<keyword evidence="4 5" id="KW-0472">Membrane</keyword>
<evidence type="ECO:0000256" key="4">
    <source>
        <dbReference type="ARBA" id="ARBA00023136"/>
    </source>
</evidence>
<dbReference type="InterPro" id="IPR020846">
    <property type="entry name" value="MFS_dom"/>
</dbReference>
<dbReference type="Gene3D" id="1.20.1250.20">
    <property type="entry name" value="MFS general substrate transporter like domains"/>
    <property type="match status" value="2"/>
</dbReference>
<evidence type="ECO:0000256" key="2">
    <source>
        <dbReference type="ARBA" id="ARBA00022692"/>
    </source>
</evidence>
<evidence type="ECO:0000256" key="3">
    <source>
        <dbReference type="ARBA" id="ARBA00022989"/>
    </source>
</evidence>
<evidence type="ECO:0000259" key="6">
    <source>
        <dbReference type="PROSITE" id="PS50850"/>
    </source>
</evidence>
<dbReference type="GO" id="GO:0022857">
    <property type="term" value="F:transmembrane transporter activity"/>
    <property type="evidence" value="ECO:0007669"/>
    <property type="project" value="InterPro"/>
</dbReference>
<keyword evidence="2 5" id="KW-0812">Transmembrane</keyword>
<dbReference type="Proteomes" id="UP000520814">
    <property type="component" value="Unassembled WGS sequence"/>
</dbReference>
<comment type="subcellular location">
    <subcellularLocation>
        <location evidence="1">Cell membrane</location>
        <topology evidence="1">Multi-pass membrane protein</topology>
    </subcellularLocation>
</comment>
<comment type="caution">
    <text evidence="7">The sequence shown here is derived from an EMBL/GenBank/DDBJ whole genome shotgun (WGS) entry which is preliminary data.</text>
</comment>
<feature type="transmembrane region" description="Helical" evidence="5">
    <location>
        <begin position="76"/>
        <end position="93"/>
    </location>
</feature>
<evidence type="ECO:0000256" key="1">
    <source>
        <dbReference type="ARBA" id="ARBA00004651"/>
    </source>
</evidence>
<reference evidence="7 8" key="1">
    <citation type="submission" date="2020-08" db="EMBL/GenBank/DDBJ databases">
        <title>Genomic Encyclopedia of Type Strains, Phase IV (KMG-IV): sequencing the most valuable type-strain genomes for metagenomic binning, comparative biology and taxonomic classification.</title>
        <authorList>
            <person name="Goeker M."/>
        </authorList>
    </citation>
    <scope>NUCLEOTIDE SEQUENCE [LARGE SCALE GENOMIC DNA]</scope>
    <source>
        <strain evidence="7 8">DSM 23562</strain>
    </source>
</reference>
<organism evidence="7 8">
    <name type="scientific">Armatimonas rosea</name>
    <dbReference type="NCBI Taxonomy" id="685828"/>
    <lineage>
        <taxon>Bacteria</taxon>
        <taxon>Bacillati</taxon>
        <taxon>Armatimonadota</taxon>
        <taxon>Armatimonadia</taxon>
        <taxon>Armatimonadales</taxon>
        <taxon>Armatimonadaceae</taxon>
        <taxon>Armatimonas</taxon>
    </lineage>
</organism>
<gene>
    <name evidence="7" type="ORF">HNQ39_000803</name>
</gene>
<proteinExistence type="predicted"/>
<sequence length="394" mass="41256">MRRFFYGWIVLWVAALAMVGTLPGRTQGLGLITEPLLKDFGLERVAYANLNLWATLIGSLFCLGIGTLLDKLGSRAVLTALALLLGATVIAMGQSTQVALLFVFLVLIRGLGQSALSVVSLAMVGQWFTTGLEKAMATYTVVMTIGFMAAFPGVGAVIEKSGWRVAWSGIGWALVLVLAPLALLLVRRAPVEHDAQESPLPVGGATLAEALRTPAFWVMGLSSALYGLIASGIGLFNESVLKELGFAANVYHTTLAITALTGLVGNFLGGFLATKLPLNRLMAIAMLLLTVGLAALPLARSMGLVLGISVLLGVAGGFVMVLFFSFWAHAFGRAHLGKIQGAAQLLTVLASALGPVLLAEVYQRTGSYGSIFYLLAGVVGVLGGLCWTTKTAGF</sequence>
<dbReference type="PANTHER" id="PTHR11360">
    <property type="entry name" value="MONOCARBOXYLATE TRANSPORTER"/>
    <property type="match status" value="1"/>
</dbReference>
<feature type="transmembrane region" description="Helical" evidence="5">
    <location>
        <begin position="370"/>
        <end position="388"/>
    </location>
</feature>
<feature type="transmembrane region" description="Helical" evidence="5">
    <location>
        <begin position="248"/>
        <end position="269"/>
    </location>
</feature>
<feature type="transmembrane region" description="Helical" evidence="5">
    <location>
        <begin position="281"/>
        <end position="299"/>
    </location>
</feature>